<evidence type="ECO:0000313" key="2">
    <source>
        <dbReference type="EMBL" id="QHA03365.1"/>
    </source>
</evidence>
<evidence type="ECO:0000313" key="3">
    <source>
        <dbReference type="Proteomes" id="UP000436138"/>
    </source>
</evidence>
<gene>
    <name evidence="2" type="ORF">GQF42_08865</name>
</gene>
<accession>A0A6I6N3G8</accession>
<dbReference type="SUPFAM" id="SSF46894">
    <property type="entry name" value="C-terminal effector domain of the bipartite response regulators"/>
    <property type="match status" value="1"/>
</dbReference>
<dbReference type="Proteomes" id="UP000436138">
    <property type="component" value="Chromosome"/>
</dbReference>
<proteinExistence type="predicted"/>
<dbReference type="AlphaFoldDB" id="A0A6I6N3G8"/>
<dbReference type="InterPro" id="IPR036388">
    <property type="entry name" value="WH-like_DNA-bd_sf"/>
</dbReference>
<evidence type="ECO:0008006" key="4">
    <source>
        <dbReference type="Google" id="ProtNLM"/>
    </source>
</evidence>
<dbReference type="Gene3D" id="1.10.10.10">
    <property type="entry name" value="Winged helix-like DNA-binding domain superfamily/Winged helix DNA-binding domain"/>
    <property type="match status" value="1"/>
</dbReference>
<dbReference type="KEGG" id="sbro:GQF42_08865"/>
<keyword evidence="3" id="KW-1185">Reference proteome</keyword>
<dbReference type="GO" id="GO:0006355">
    <property type="term" value="P:regulation of DNA-templated transcription"/>
    <property type="evidence" value="ECO:0007669"/>
    <property type="project" value="InterPro"/>
</dbReference>
<name>A0A6I6N3G8_9ACTN</name>
<feature type="region of interest" description="Disordered" evidence="1">
    <location>
        <begin position="59"/>
        <end position="95"/>
    </location>
</feature>
<reference evidence="2 3" key="1">
    <citation type="submission" date="2019-12" db="EMBL/GenBank/DDBJ databases">
        <title>Streptomyces sp. strain T44 isolated from rhizosphere soil of Broussonetia papyrifera.</title>
        <authorList>
            <person name="Mo P."/>
        </authorList>
    </citation>
    <scope>NUCLEOTIDE SEQUENCE [LARGE SCALE GENOMIC DNA]</scope>
    <source>
        <strain evidence="2 3">T44</strain>
    </source>
</reference>
<dbReference type="InterPro" id="IPR016032">
    <property type="entry name" value="Sig_transdc_resp-reg_C-effctor"/>
</dbReference>
<protein>
    <recommendedName>
        <fullName evidence="4">HTH luxR-type domain-containing protein</fullName>
    </recommendedName>
</protein>
<sequence length="95" mass="9898">MPEALGIRVRGPSNAEFAARPVVRTKTVKSHVGAVGAKLRVPDRARAAAVAHTSGVVAPGRAEPVPLGCGTRHSPGMRPAEYDPPNTPASWKDGR</sequence>
<evidence type="ECO:0000256" key="1">
    <source>
        <dbReference type="SAM" id="MobiDB-lite"/>
    </source>
</evidence>
<dbReference type="GO" id="GO:0003677">
    <property type="term" value="F:DNA binding"/>
    <property type="evidence" value="ECO:0007669"/>
    <property type="project" value="InterPro"/>
</dbReference>
<organism evidence="2 3">
    <name type="scientific">Streptomyces broussonetiae</name>
    <dbReference type="NCBI Taxonomy" id="2686304"/>
    <lineage>
        <taxon>Bacteria</taxon>
        <taxon>Bacillati</taxon>
        <taxon>Actinomycetota</taxon>
        <taxon>Actinomycetes</taxon>
        <taxon>Kitasatosporales</taxon>
        <taxon>Streptomycetaceae</taxon>
        <taxon>Streptomyces</taxon>
    </lineage>
</organism>
<dbReference type="EMBL" id="CP047020">
    <property type="protein sequence ID" value="QHA03365.1"/>
    <property type="molecule type" value="Genomic_DNA"/>
</dbReference>
<dbReference type="RefSeq" id="WP_158919100.1">
    <property type="nucleotide sequence ID" value="NZ_CP047020.1"/>
</dbReference>